<dbReference type="PANTHER" id="PTHR34591">
    <property type="entry name" value="OS03G0653100 PROTEIN-RELATED"/>
    <property type="match status" value="1"/>
</dbReference>
<feature type="domain" description="F-box" evidence="1">
    <location>
        <begin position="1"/>
        <end position="50"/>
    </location>
</feature>
<dbReference type="InterPro" id="IPR036047">
    <property type="entry name" value="F-box-like_dom_sf"/>
</dbReference>
<dbReference type="Gene3D" id="1.20.1280.50">
    <property type="match status" value="1"/>
</dbReference>
<dbReference type="AlphaFoldDB" id="A0A077RT40"/>
<reference evidence="2" key="1">
    <citation type="journal article" date="2014" name="Science">
        <title>Structural and functional partitioning of bread wheat chromosome 3B.</title>
        <authorList>
            <person name="Choulet F."/>
            <person name="Alberti A."/>
            <person name="Theil S."/>
            <person name="Glover N."/>
            <person name="Barbe V."/>
            <person name="Daron J."/>
            <person name="Pingault L."/>
            <person name="Sourdille P."/>
            <person name="Couloux A."/>
            <person name="Paux E."/>
            <person name="Leroy P."/>
            <person name="Mangenot S."/>
            <person name="Guilhot N."/>
            <person name="Le Gouis J."/>
            <person name="Balfourier F."/>
            <person name="Alaux M."/>
            <person name="Jamilloux V."/>
            <person name="Poulain J."/>
            <person name="Durand C."/>
            <person name="Bellec A."/>
            <person name="Gaspin C."/>
            <person name="Safar J."/>
            <person name="Dolezel J."/>
            <person name="Rogers J."/>
            <person name="Vandepoele K."/>
            <person name="Aury J.M."/>
            <person name="Mayer K."/>
            <person name="Berges H."/>
            <person name="Quesneville H."/>
            <person name="Wincker P."/>
            <person name="Feuillet C."/>
        </authorList>
    </citation>
    <scope>NUCLEOTIDE SEQUENCE</scope>
</reference>
<dbReference type="PANTHER" id="PTHR34591:SF35">
    <property type="entry name" value="F-BOX DOMAIN-CONTAINING PROTEIN"/>
    <property type="match status" value="1"/>
</dbReference>
<organism evidence="2">
    <name type="scientific">Triticum aestivum</name>
    <name type="common">Wheat</name>
    <dbReference type="NCBI Taxonomy" id="4565"/>
    <lineage>
        <taxon>Eukaryota</taxon>
        <taxon>Viridiplantae</taxon>
        <taxon>Streptophyta</taxon>
        <taxon>Embryophyta</taxon>
        <taxon>Tracheophyta</taxon>
        <taxon>Spermatophyta</taxon>
        <taxon>Magnoliopsida</taxon>
        <taxon>Liliopsida</taxon>
        <taxon>Poales</taxon>
        <taxon>Poaceae</taxon>
        <taxon>BOP clade</taxon>
        <taxon>Pooideae</taxon>
        <taxon>Triticodae</taxon>
        <taxon>Triticeae</taxon>
        <taxon>Triticinae</taxon>
        <taxon>Triticum</taxon>
    </lineage>
</organism>
<dbReference type="PROSITE" id="PS50181">
    <property type="entry name" value="FBOX"/>
    <property type="match status" value="1"/>
</dbReference>
<sequence length="433" mass="49784">MDMTGQLPEDMLLDVLRRLSPRSLAACRCVRKEWRTDLLPLSLDGVFLELRDPDLPLERMEHPMPALFSRRTTARRIAASLGYPDTPCIYECGVQDCCNGLLLLLCDYVVNPATLQWVELPTAPRRCCFLCMSSPYLVFDPTVSQHYEVLSVPDIPWNLPTGHISKHACMDKPVSEMEWPPSPYIVNVFSSRAGEWKQRSFVREGKAAGTVAECRSKERRILRYAAYWHGALYVSCEDNFVLRMNLSNDKYQVIQCPKGKKLESYAPRLGKSKKGVYCAFRVARDAFQVWFLNETDGKMEWVLNNDINFEHVSKCPRNFVRGPWILQGSDNNEELVEDNSEWDPNNDNVVSAEDWVVKYGSNSTIDFLGFHPYKEIALFESTGHVMAYHMNTSTVRDLGHIKMGRNEIECSFPYMPCWMGPLPRSHYRTQFCS</sequence>
<dbReference type="EMBL" id="HG670306">
    <property type="protein sequence ID" value="CDM83336.1"/>
    <property type="molecule type" value="Genomic_DNA"/>
</dbReference>
<protein>
    <recommendedName>
        <fullName evidence="1">F-box domain-containing protein</fullName>
    </recommendedName>
</protein>
<name>A0A077RT40_WHEAT</name>
<proteinExistence type="predicted"/>
<dbReference type="HOGENOM" id="CLU_030606_0_0_1"/>
<accession>A0A077RT40</accession>
<dbReference type="SUPFAM" id="SSF81383">
    <property type="entry name" value="F-box domain"/>
    <property type="match status" value="1"/>
</dbReference>
<evidence type="ECO:0000313" key="2">
    <source>
        <dbReference type="EMBL" id="CDM83336.1"/>
    </source>
</evidence>
<dbReference type="Pfam" id="PF12937">
    <property type="entry name" value="F-box-like"/>
    <property type="match status" value="1"/>
</dbReference>
<evidence type="ECO:0000259" key="1">
    <source>
        <dbReference type="PROSITE" id="PS50181"/>
    </source>
</evidence>
<dbReference type="InterPro" id="IPR001810">
    <property type="entry name" value="F-box_dom"/>
</dbReference>
<gene>
    <name evidence="2" type="ORF">TRAES_3BF115000010CFD_c1</name>
</gene>